<gene>
    <name evidence="3" type="ORF">FA15DRAFT_646418</name>
</gene>
<dbReference type="GO" id="GO:0005525">
    <property type="term" value="F:GTP binding"/>
    <property type="evidence" value="ECO:0007669"/>
    <property type="project" value="InterPro"/>
</dbReference>
<proteinExistence type="predicted"/>
<reference evidence="3 4" key="1">
    <citation type="journal article" date="2019" name="Nat. Ecol. Evol.">
        <title>Megaphylogeny resolves global patterns of mushroom evolution.</title>
        <authorList>
            <person name="Varga T."/>
            <person name="Krizsan K."/>
            <person name="Foldi C."/>
            <person name="Dima B."/>
            <person name="Sanchez-Garcia M."/>
            <person name="Sanchez-Ramirez S."/>
            <person name="Szollosi G.J."/>
            <person name="Szarkandi J.G."/>
            <person name="Papp V."/>
            <person name="Albert L."/>
            <person name="Andreopoulos W."/>
            <person name="Angelini C."/>
            <person name="Antonin V."/>
            <person name="Barry K.W."/>
            <person name="Bougher N.L."/>
            <person name="Buchanan P."/>
            <person name="Buyck B."/>
            <person name="Bense V."/>
            <person name="Catcheside P."/>
            <person name="Chovatia M."/>
            <person name="Cooper J."/>
            <person name="Damon W."/>
            <person name="Desjardin D."/>
            <person name="Finy P."/>
            <person name="Geml J."/>
            <person name="Haridas S."/>
            <person name="Hughes K."/>
            <person name="Justo A."/>
            <person name="Karasinski D."/>
            <person name="Kautmanova I."/>
            <person name="Kiss B."/>
            <person name="Kocsube S."/>
            <person name="Kotiranta H."/>
            <person name="LaButti K.M."/>
            <person name="Lechner B.E."/>
            <person name="Liimatainen K."/>
            <person name="Lipzen A."/>
            <person name="Lukacs Z."/>
            <person name="Mihaltcheva S."/>
            <person name="Morgado L.N."/>
            <person name="Niskanen T."/>
            <person name="Noordeloos M.E."/>
            <person name="Ohm R.A."/>
            <person name="Ortiz-Santana B."/>
            <person name="Ovrebo C."/>
            <person name="Racz N."/>
            <person name="Riley R."/>
            <person name="Savchenko A."/>
            <person name="Shiryaev A."/>
            <person name="Soop K."/>
            <person name="Spirin V."/>
            <person name="Szebenyi C."/>
            <person name="Tomsovsky M."/>
            <person name="Tulloss R.E."/>
            <person name="Uehling J."/>
            <person name="Grigoriev I.V."/>
            <person name="Vagvolgyi C."/>
            <person name="Papp T."/>
            <person name="Martin F.M."/>
            <person name="Miettinen O."/>
            <person name="Hibbett D.S."/>
            <person name="Nagy L.G."/>
        </authorList>
    </citation>
    <scope>NUCLEOTIDE SEQUENCE [LARGE SCALE GENOMIC DNA]</scope>
    <source>
        <strain evidence="3 4">CBS 121175</strain>
    </source>
</reference>
<evidence type="ECO:0000259" key="2">
    <source>
        <dbReference type="Pfam" id="PF01926"/>
    </source>
</evidence>
<organism evidence="3 4">
    <name type="scientific">Coprinopsis marcescibilis</name>
    <name type="common">Agaric fungus</name>
    <name type="synonym">Psathyrella marcescibilis</name>
    <dbReference type="NCBI Taxonomy" id="230819"/>
    <lineage>
        <taxon>Eukaryota</taxon>
        <taxon>Fungi</taxon>
        <taxon>Dikarya</taxon>
        <taxon>Basidiomycota</taxon>
        <taxon>Agaricomycotina</taxon>
        <taxon>Agaricomycetes</taxon>
        <taxon>Agaricomycetidae</taxon>
        <taxon>Agaricales</taxon>
        <taxon>Agaricineae</taxon>
        <taxon>Psathyrellaceae</taxon>
        <taxon>Coprinopsis</taxon>
    </lineage>
</organism>
<dbReference type="AlphaFoldDB" id="A0A5C3KY76"/>
<dbReference type="OrthoDB" id="8954335at2759"/>
<dbReference type="InterPro" id="IPR006073">
    <property type="entry name" value="GTP-bd"/>
</dbReference>
<dbReference type="Gene3D" id="3.40.50.300">
    <property type="entry name" value="P-loop containing nucleotide triphosphate hydrolases"/>
    <property type="match status" value="1"/>
</dbReference>
<dbReference type="GO" id="GO:0016787">
    <property type="term" value="F:hydrolase activity"/>
    <property type="evidence" value="ECO:0007669"/>
    <property type="project" value="UniProtKB-KW"/>
</dbReference>
<sequence length="311" mass="35089">MSYTPTRATNKSMKWVRQRRPNDDVLTDGFNCSDFVVAIMGATGVGKSTFINHIAGRPVSEVGHALTSCTQKVHHYVYAHHSGRRIVLADTPGFDDTYVDDSEILRRIAVWLASAYSKDMQLGGVIYLYDISQRRLTGSARLNLSMFEKLCGPQVLDKVVIGTTKWNAKIQVQAAEREDELKRDFWASIVEKKGKIMRIQNTAQSCHDVLDALLPAQNAATSSGQPSARGSANPLRIQQEIVTEEKLVPRTEAGKTLRFSLAEMLASKKQDLRNERDEETRAKLQEDVDFLNQQINELHASFFQRIVYRFL</sequence>
<dbReference type="InterPro" id="IPR045058">
    <property type="entry name" value="GIMA/IAN/Toc"/>
</dbReference>
<dbReference type="EMBL" id="ML210284">
    <property type="protein sequence ID" value="TFK20898.1"/>
    <property type="molecule type" value="Genomic_DNA"/>
</dbReference>
<feature type="coiled-coil region" evidence="1">
    <location>
        <begin position="262"/>
        <end position="301"/>
    </location>
</feature>
<accession>A0A5C3KY76</accession>
<dbReference type="SUPFAM" id="SSF52540">
    <property type="entry name" value="P-loop containing nucleoside triphosphate hydrolases"/>
    <property type="match status" value="1"/>
</dbReference>
<feature type="domain" description="G" evidence="2">
    <location>
        <begin position="37"/>
        <end position="99"/>
    </location>
</feature>
<evidence type="ECO:0000313" key="4">
    <source>
        <dbReference type="Proteomes" id="UP000307440"/>
    </source>
</evidence>
<evidence type="ECO:0000256" key="1">
    <source>
        <dbReference type="SAM" id="Coils"/>
    </source>
</evidence>
<dbReference type="InterPro" id="IPR027417">
    <property type="entry name" value="P-loop_NTPase"/>
</dbReference>
<dbReference type="PANTHER" id="PTHR10903:SF184">
    <property type="entry name" value="GTP-BINDING PROTEIN A"/>
    <property type="match status" value="1"/>
</dbReference>
<name>A0A5C3KY76_COPMA</name>
<dbReference type="PANTHER" id="PTHR10903">
    <property type="entry name" value="GTPASE, IMAP FAMILY MEMBER-RELATED"/>
    <property type="match status" value="1"/>
</dbReference>
<dbReference type="Pfam" id="PF01926">
    <property type="entry name" value="MMR_HSR1"/>
    <property type="match status" value="1"/>
</dbReference>
<protein>
    <submittedName>
        <fullName evidence="3">P-loop containing nucleoside triphosphate hydrolase protein</fullName>
    </submittedName>
</protein>
<keyword evidence="3" id="KW-0378">Hydrolase</keyword>
<keyword evidence="4" id="KW-1185">Reference proteome</keyword>
<dbReference type="Proteomes" id="UP000307440">
    <property type="component" value="Unassembled WGS sequence"/>
</dbReference>
<dbReference type="CDD" id="cd00882">
    <property type="entry name" value="Ras_like_GTPase"/>
    <property type="match status" value="1"/>
</dbReference>
<evidence type="ECO:0000313" key="3">
    <source>
        <dbReference type="EMBL" id="TFK20898.1"/>
    </source>
</evidence>
<keyword evidence="1" id="KW-0175">Coiled coil</keyword>